<sequence length="306" mass="33001">MFSLVVRGGLALVVGAGSLSAVCGCGGDDDKRPVGAGTVSRAERSSTPAPKAKPVRVVPRVPAGVRAGYVVFDRPRRKVLVEHGGHLTFRSASVVKLLIALDYLHDHPKVPAADRALLRTMLRSSDDKAATAFWKRGGQGRIVQRMVKRVGLDDTAPPPASKPGFWGYTALSADDVVKVWRYLLDKAPERDRELMLGHLRQATRCGTDDFDQYFGIPRALPRPWAVKQGWSGFGETPPVSCRAKADAVRVRPISDLGIGRPVLHTTGLVGERRIVVVLTLQPAGSSFQAASARLTSLTKQVYRAAG</sequence>
<keyword evidence="3" id="KW-1185">Reference proteome</keyword>
<name>A0A7K0BLL1_9ACTN</name>
<reference evidence="2 3" key="1">
    <citation type="submission" date="2019-10" db="EMBL/GenBank/DDBJ databases">
        <title>Actinomadura rubteroloni sp. nov. and Actinomadura macrotermitis sp. nov., isolated from the gut of fungus growing-termite Macrotermes natalensis.</title>
        <authorList>
            <person name="Benndorf R."/>
            <person name="Martin K."/>
            <person name="Kuefner M."/>
            <person name="De Beer W."/>
            <person name="Kaster A.-K."/>
            <person name="Vollmers J."/>
            <person name="Poulsen M."/>
            <person name="Beemelmanns C."/>
        </authorList>
    </citation>
    <scope>NUCLEOTIDE SEQUENCE [LARGE SCALE GENOMIC DNA]</scope>
    <source>
        <strain evidence="2 3">RB68</strain>
    </source>
</reference>
<dbReference type="RefSeq" id="WP_328593562.1">
    <property type="nucleotide sequence ID" value="NZ_WEGH01000001.1"/>
</dbReference>
<protein>
    <recommendedName>
        <fullName evidence="4">Lipoprotein</fullName>
    </recommendedName>
</protein>
<dbReference type="SUPFAM" id="SSF56601">
    <property type="entry name" value="beta-lactamase/transpeptidase-like"/>
    <property type="match status" value="1"/>
</dbReference>
<evidence type="ECO:0000256" key="1">
    <source>
        <dbReference type="SAM" id="MobiDB-lite"/>
    </source>
</evidence>
<organism evidence="2 3">
    <name type="scientific">Actinomadura macrotermitis</name>
    <dbReference type="NCBI Taxonomy" id="2585200"/>
    <lineage>
        <taxon>Bacteria</taxon>
        <taxon>Bacillati</taxon>
        <taxon>Actinomycetota</taxon>
        <taxon>Actinomycetes</taxon>
        <taxon>Streptosporangiales</taxon>
        <taxon>Thermomonosporaceae</taxon>
        <taxon>Actinomadura</taxon>
    </lineage>
</organism>
<dbReference type="Gene3D" id="3.40.710.10">
    <property type="entry name" value="DD-peptidase/beta-lactamase superfamily"/>
    <property type="match status" value="1"/>
</dbReference>
<dbReference type="EMBL" id="WEGH01000001">
    <property type="protein sequence ID" value="MQY02068.1"/>
    <property type="molecule type" value="Genomic_DNA"/>
</dbReference>
<proteinExistence type="predicted"/>
<evidence type="ECO:0000313" key="2">
    <source>
        <dbReference type="EMBL" id="MQY02068.1"/>
    </source>
</evidence>
<comment type="caution">
    <text evidence="2">The sequence shown here is derived from an EMBL/GenBank/DDBJ whole genome shotgun (WGS) entry which is preliminary data.</text>
</comment>
<evidence type="ECO:0008006" key="4">
    <source>
        <dbReference type="Google" id="ProtNLM"/>
    </source>
</evidence>
<evidence type="ECO:0000313" key="3">
    <source>
        <dbReference type="Proteomes" id="UP000487268"/>
    </source>
</evidence>
<dbReference type="InterPro" id="IPR012338">
    <property type="entry name" value="Beta-lactam/transpept-like"/>
</dbReference>
<feature type="region of interest" description="Disordered" evidence="1">
    <location>
        <begin position="33"/>
        <end position="53"/>
    </location>
</feature>
<dbReference type="AlphaFoldDB" id="A0A7K0BLL1"/>
<dbReference type="PROSITE" id="PS51257">
    <property type="entry name" value="PROKAR_LIPOPROTEIN"/>
    <property type="match status" value="1"/>
</dbReference>
<gene>
    <name evidence="2" type="ORF">ACRB68_00940</name>
</gene>
<accession>A0A7K0BLL1</accession>
<dbReference type="Proteomes" id="UP000487268">
    <property type="component" value="Unassembled WGS sequence"/>
</dbReference>